<feature type="chain" id="PRO_5029815396" evidence="1">
    <location>
        <begin position="29"/>
        <end position="65"/>
    </location>
</feature>
<organism evidence="2 3">
    <name type="scientific">Nesterenkonia alkaliphila</name>
    <dbReference type="NCBI Taxonomy" id="1463631"/>
    <lineage>
        <taxon>Bacteria</taxon>
        <taxon>Bacillati</taxon>
        <taxon>Actinomycetota</taxon>
        <taxon>Actinomycetes</taxon>
        <taxon>Micrococcales</taxon>
        <taxon>Micrococcaceae</taxon>
        <taxon>Nesterenkonia</taxon>
    </lineage>
</organism>
<keyword evidence="1" id="KW-0732">Signal</keyword>
<gene>
    <name evidence="2" type="ORF">GNZ21_09210</name>
</gene>
<sequence>MMKKIQRLVVSTAAAVVLAAGISGPAMAQSAADTQQRVHSVDSTVQPQLVQDSFCYVFDRFFRNC</sequence>
<evidence type="ECO:0000313" key="2">
    <source>
        <dbReference type="EMBL" id="MVT26531.1"/>
    </source>
</evidence>
<reference evidence="2 3" key="1">
    <citation type="submission" date="2019-12" db="EMBL/GenBank/DDBJ databases">
        <title>Nesterenkonia muleiensis sp. nov., a novel actinobacterium isolated from sap of Populus euphratica.</title>
        <authorList>
            <person name="Wang R."/>
        </authorList>
    </citation>
    <scope>NUCLEOTIDE SEQUENCE [LARGE SCALE GENOMIC DNA]</scope>
    <source>
        <strain evidence="2 3">F10</strain>
    </source>
</reference>
<evidence type="ECO:0000313" key="3">
    <source>
        <dbReference type="Proteomes" id="UP000460157"/>
    </source>
</evidence>
<feature type="signal peptide" evidence="1">
    <location>
        <begin position="1"/>
        <end position="28"/>
    </location>
</feature>
<accession>A0A7K1UKJ9</accession>
<proteinExistence type="predicted"/>
<dbReference type="AlphaFoldDB" id="A0A7K1UKJ9"/>
<protein>
    <submittedName>
        <fullName evidence="2">Uncharacterized protein</fullName>
    </submittedName>
</protein>
<keyword evidence="3" id="KW-1185">Reference proteome</keyword>
<evidence type="ECO:0000256" key="1">
    <source>
        <dbReference type="SAM" id="SignalP"/>
    </source>
</evidence>
<dbReference type="Proteomes" id="UP000460157">
    <property type="component" value="Unassembled WGS sequence"/>
</dbReference>
<dbReference type="EMBL" id="WRPM01000068">
    <property type="protein sequence ID" value="MVT26531.1"/>
    <property type="molecule type" value="Genomic_DNA"/>
</dbReference>
<name>A0A7K1UKJ9_9MICC</name>
<dbReference type="RefSeq" id="WP_157323536.1">
    <property type="nucleotide sequence ID" value="NZ_BMFX01000002.1"/>
</dbReference>
<comment type="caution">
    <text evidence="2">The sequence shown here is derived from an EMBL/GenBank/DDBJ whole genome shotgun (WGS) entry which is preliminary data.</text>
</comment>